<keyword evidence="9" id="KW-1185">Reference proteome</keyword>
<feature type="domain" description="FAD dependent oxidoreductase" evidence="7">
    <location>
        <begin position="16"/>
        <end position="363"/>
    </location>
</feature>
<dbReference type="PANTHER" id="PTHR11530:SF25">
    <property type="entry name" value="FAD DEPENDENT OXIDOREDUCTASE DOMAIN-CONTAINING PROTEIN"/>
    <property type="match status" value="1"/>
</dbReference>
<comment type="similarity">
    <text evidence="2">Belongs to the DAMOX/DASOX family.</text>
</comment>
<dbReference type="PIRSF" id="PIRSF000189">
    <property type="entry name" value="D-aa_oxidase"/>
    <property type="match status" value="1"/>
</dbReference>
<comment type="cofactor">
    <cofactor evidence="1">
        <name>FAD</name>
        <dbReference type="ChEBI" id="CHEBI:57692"/>
    </cofactor>
</comment>
<gene>
    <name evidence="8" type="ORF">C4B68_25870</name>
</gene>
<dbReference type="Gene3D" id="3.40.50.720">
    <property type="entry name" value="NAD(P)-binding Rossmann-like Domain"/>
    <property type="match status" value="1"/>
</dbReference>
<dbReference type="InterPro" id="IPR006181">
    <property type="entry name" value="D-amino_acid_oxidase_CS"/>
</dbReference>
<dbReference type="SUPFAM" id="SSF51971">
    <property type="entry name" value="Nucleotide-binding domain"/>
    <property type="match status" value="1"/>
</dbReference>
<dbReference type="EMBL" id="CP026652">
    <property type="protein sequence ID" value="AVH61431.1"/>
    <property type="molecule type" value="Genomic_DNA"/>
</dbReference>
<keyword evidence="3" id="KW-0285">Flavoprotein</keyword>
<organism evidence="8 9">
    <name type="scientific">Streptomyces dengpaensis</name>
    <dbReference type="NCBI Taxonomy" id="2049881"/>
    <lineage>
        <taxon>Bacteria</taxon>
        <taxon>Bacillati</taxon>
        <taxon>Actinomycetota</taxon>
        <taxon>Actinomycetes</taxon>
        <taxon>Kitasatosporales</taxon>
        <taxon>Streptomycetaceae</taxon>
        <taxon>Streptomyces</taxon>
    </lineage>
</organism>
<evidence type="ECO:0000313" key="8">
    <source>
        <dbReference type="EMBL" id="AVH61431.1"/>
    </source>
</evidence>
<proteinExistence type="inferred from homology"/>
<comment type="catalytic activity">
    <reaction evidence="6">
        <text>a D-alpha-amino acid + O2 + H2O = a 2-oxocarboxylate + H2O2 + NH4(+)</text>
        <dbReference type="Rhea" id="RHEA:21816"/>
        <dbReference type="ChEBI" id="CHEBI:15377"/>
        <dbReference type="ChEBI" id="CHEBI:15379"/>
        <dbReference type="ChEBI" id="CHEBI:16240"/>
        <dbReference type="ChEBI" id="CHEBI:28938"/>
        <dbReference type="ChEBI" id="CHEBI:35179"/>
        <dbReference type="ChEBI" id="CHEBI:59871"/>
        <dbReference type="EC" id="1.4.3.3"/>
    </reaction>
    <physiologicalReaction direction="left-to-right" evidence="6">
        <dbReference type="Rhea" id="RHEA:21817"/>
    </physiologicalReaction>
</comment>
<evidence type="ECO:0000256" key="3">
    <source>
        <dbReference type="ARBA" id="ARBA00022630"/>
    </source>
</evidence>
<keyword evidence="5" id="KW-0560">Oxidoreductase</keyword>
<evidence type="ECO:0000256" key="1">
    <source>
        <dbReference type="ARBA" id="ARBA00001974"/>
    </source>
</evidence>
<dbReference type="Pfam" id="PF01266">
    <property type="entry name" value="DAO"/>
    <property type="match status" value="1"/>
</dbReference>
<sequence length="368" mass="40236">MSVLSASRRTEGGSRALVIGAGVSGLTTALCLRRRGLAVTVVADKLSPDIVSAVAGALWEWPPAVCGHHQDTISLKRSKEWCMVSYRAFTELSGDPATGVRLRPAVSYFRRPVAEVPRELAKMRELSHLPGFRHDAALITENRLGEGAKAVDAYTHLAPVIDTEAYMDWLLARVLTAGATLVQGMIDSGLVTHEQDLLRRYDADVIVNCAGLGAMFLSPDASMYPLRGALFHVRNDDRMFPRITTAHLMAHDDAHPGQNMVFVVPRNDTTLVLGGLVEEGEWSIDLAYRHEPVRAMVRRCSEFLPMLRDAIPLPDPVRVGVRPARKGNVRLETEFGTRIVHNYGHGGSGFTLSWGCAEEAAELAARIA</sequence>
<dbReference type="PROSITE" id="PS00677">
    <property type="entry name" value="DAO"/>
    <property type="match status" value="1"/>
</dbReference>
<name>A0ABM6T2Y6_9ACTN</name>
<evidence type="ECO:0000256" key="5">
    <source>
        <dbReference type="ARBA" id="ARBA00023002"/>
    </source>
</evidence>
<dbReference type="Proteomes" id="UP000238413">
    <property type="component" value="Chromosome"/>
</dbReference>
<accession>A0ABM6T2Y6</accession>
<dbReference type="InterPro" id="IPR023209">
    <property type="entry name" value="DAO"/>
</dbReference>
<evidence type="ECO:0000256" key="6">
    <source>
        <dbReference type="ARBA" id="ARBA00049547"/>
    </source>
</evidence>
<dbReference type="InterPro" id="IPR006076">
    <property type="entry name" value="FAD-dep_OxRdtase"/>
</dbReference>
<dbReference type="PANTHER" id="PTHR11530">
    <property type="entry name" value="D-AMINO ACID OXIDASE"/>
    <property type="match status" value="1"/>
</dbReference>
<reference evidence="8 9" key="1">
    <citation type="submission" date="2018-02" db="EMBL/GenBank/DDBJ databases">
        <title>Complete genome sequence of Streptomyces dengpaensis, the producer of angucyclines.</title>
        <authorList>
            <person name="Yumei L."/>
        </authorList>
    </citation>
    <scope>NUCLEOTIDE SEQUENCE [LARGE SCALE GENOMIC DNA]</scope>
    <source>
        <strain evidence="8 9">XZHG99</strain>
    </source>
</reference>
<dbReference type="Gene3D" id="3.30.9.10">
    <property type="entry name" value="D-Amino Acid Oxidase, subunit A, domain 2"/>
    <property type="match status" value="1"/>
</dbReference>
<evidence type="ECO:0000256" key="2">
    <source>
        <dbReference type="ARBA" id="ARBA00006730"/>
    </source>
</evidence>
<evidence type="ECO:0000256" key="4">
    <source>
        <dbReference type="ARBA" id="ARBA00022827"/>
    </source>
</evidence>
<evidence type="ECO:0000259" key="7">
    <source>
        <dbReference type="Pfam" id="PF01266"/>
    </source>
</evidence>
<evidence type="ECO:0000313" key="9">
    <source>
        <dbReference type="Proteomes" id="UP000238413"/>
    </source>
</evidence>
<keyword evidence="4" id="KW-0274">FAD</keyword>
<dbReference type="RefSeq" id="WP_099499527.1">
    <property type="nucleotide sequence ID" value="NZ_CP026652.1"/>
</dbReference>
<protein>
    <submittedName>
        <fullName evidence="8">FAD-binding oxidoreductase</fullName>
    </submittedName>
</protein>
<dbReference type="SUPFAM" id="SSF54373">
    <property type="entry name" value="FAD-linked reductases, C-terminal domain"/>
    <property type="match status" value="1"/>
</dbReference>